<protein>
    <recommendedName>
        <fullName evidence="4">Ester cyclase</fullName>
    </recommendedName>
</protein>
<organism evidence="2 3">
    <name type="scientific">Actinoplanes ianthinogenes</name>
    <dbReference type="NCBI Taxonomy" id="122358"/>
    <lineage>
        <taxon>Bacteria</taxon>
        <taxon>Bacillati</taxon>
        <taxon>Actinomycetota</taxon>
        <taxon>Actinomycetes</taxon>
        <taxon>Micromonosporales</taxon>
        <taxon>Micromonosporaceae</taxon>
        <taxon>Actinoplanes</taxon>
    </lineage>
</organism>
<gene>
    <name evidence="2" type="ORF">Aiant_86350</name>
</gene>
<dbReference type="EMBL" id="AP023356">
    <property type="protein sequence ID" value="BCJ47978.1"/>
    <property type="molecule type" value="Genomic_DNA"/>
</dbReference>
<evidence type="ECO:0000313" key="2">
    <source>
        <dbReference type="EMBL" id="BCJ47978.1"/>
    </source>
</evidence>
<dbReference type="Pfam" id="PF07366">
    <property type="entry name" value="SnoaL"/>
    <property type="match status" value="2"/>
</dbReference>
<keyword evidence="1" id="KW-0732">Signal</keyword>
<evidence type="ECO:0008006" key="4">
    <source>
        <dbReference type="Google" id="ProtNLM"/>
    </source>
</evidence>
<dbReference type="InterPro" id="IPR009959">
    <property type="entry name" value="Cyclase_SnoaL-like"/>
</dbReference>
<reference evidence="2 3" key="1">
    <citation type="submission" date="2020-08" db="EMBL/GenBank/DDBJ databases">
        <title>Whole genome shotgun sequence of Actinoplanes ianthinogenes NBRC 13996.</title>
        <authorList>
            <person name="Komaki H."/>
            <person name="Tamura T."/>
        </authorList>
    </citation>
    <scope>NUCLEOTIDE SEQUENCE [LARGE SCALE GENOMIC DNA]</scope>
    <source>
        <strain evidence="2 3">NBRC 13996</strain>
    </source>
</reference>
<name>A0ABM7M8J8_9ACTN</name>
<dbReference type="PANTHER" id="PTHR38436">
    <property type="entry name" value="POLYKETIDE CYCLASE SNOAL-LIKE DOMAIN"/>
    <property type="match status" value="1"/>
</dbReference>
<dbReference type="SUPFAM" id="SSF54427">
    <property type="entry name" value="NTF2-like"/>
    <property type="match status" value="2"/>
</dbReference>
<keyword evidence="3" id="KW-1185">Reference proteome</keyword>
<proteinExistence type="predicted"/>
<feature type="chain" id="PRO_5047162303" description="Ester cyclase" evidence="1">
    <location>
        <begin position="30"/>
        <end position="318"/>
    </location>
</feature>
<dbReference type="Gene3D" id="3.10.450.50">
    <property type="match status" value="2"/>
</dbReference>
<dbReference type="InterPro" id="IPR032710">
    <property type="entry name" value="NTF2-like_dom_sf"/>
</dbReference>
<evidence type="ECO:0000256" key="1">
    <source>
        <dbReference type="SAM" id="SignalP"/>
    </source>
</evidence>
<sequence length="318" mass="34865">MLLKNRLTRTLGSLILAAAVIAAPSPAAAQPAAASVERALDGLVADVWNQHRINRVTSYFASDYVEHDTRIAPGLPGLRAYLNDLFTGFPDLTATALVSQVDNDRAMVFVSWHGHQTGTFAGQPASGKELTLVTSELFRFRGQKVVEHWDTVDYSVLKAFGVTPQLETQPRNPELSGCHTDTEKANAAKIVEAADVVMTQHRLDLADRYYEVDYQHHNFQRPAVAGGLEAFRQFFASNFTTFPDLSVRIDHVLAQGDRVAVSATWSGHFTGDFHGVPPTGQLLVMHTSDQYRFGADGKVAEHWEVVDYSSFAAAGIPI</sequence>
<feature type="signal peptide" evidence="1">
    <location>
        <begin position="1"/>
        <end position="29"/>
    </location>
</feature>
<dbReference type="RefSeq" id="WP_189330315.1">
    <property type="nucleotide sequence ID" value="NZ_AP023356.1"/>
</dbReference>
<accession>A0ABM7M8J8</accession>
<evidence type="ECO:0000313" key="3">
    <source>
        <dbReference type="Proteomes" id="UP000676967"/>
    </source>
</evidence>
<dbReference type="Proteomes" id="UP000676967">
    <property type="component" value="Chromosome"/>
</dbReference>
<dbReference type="PANTHER" id="PTHR38436:SF1">
    <property type="entry name" value="ESTER CYCLASE"/>
    <property type="match status" value="1"/>
</dbReference>